<keyword evidence="2" id="KW-1185">Reference proteome</keyword>
<sequence length="206" mass="23864">MSWIQLEKLALAYKRKPTATAALALDRGMRKSGDFIDTLSEHFVRTQGSLEDCSASFRFSEEGQFPEWACHFDAEKRVFELNPVGVVGFHDECTRAQEALLTQEGRGTFTMYRLYAYMAELNKLPSKYLPFLMLFREKARVLEVTQVERRRGNITPVVVDSEEDMYLCLLWAFKELEVAIQRLSGINLRTDLNITWFESEWITGVK</sequence>
<dbReference type="AlphaFoldDB" id="A0AAE4AMZ5"/>
<dbReference type="RefSeq" id="WP_307261247.1">
    <property type="nucleotide sequence ID" value="NZ_JAUSVL010000001.1"/>
</dbReference>
<protein>
    <submittedName>
        <fullName evidence="1">Uncharacterized protein</fullName>
    </submittedName>
</protein>
<gene>
    <name evidence="1" type="ORF">J3R75_001901</name>
</gene>
<evidence type="ECO:0000313" key="1">
    <source>
        <dbReference type="EMBL" id="MDQ0289794.1"/>
    </source>
</evidence>
<evidence type="ECO:0000313" key="2">
    <source>
        <dbReference type="Proteomes" id="UP001238163"/>
    </source>
</evidence>
<proteinExistence type="predicted"/>
<dbReference type="Proteomes" id="UP001238163">
    <property type="component" value="Unassembled WGS sequence"/>
</dbReference>
<accession>A0AAE4AMZ5</accession>
<comment type="caution">
    <text evidence="1">The sequence shown here is derived from an EMBL/GenBank/DDBJ whole genome shotgun (WGS) entry which is preliminary data.</text>
</comment>
<dbReference type="EMBL" id="JAUSVL010000001">
    <property type="protein sequence ID" value="MDQ0289794.1"/>
    <property type="molecule type" value="Genomic_DNA"/>
</dbReference>
<organism evidence="1 2">
    <name type="scientific">Oligosphaera ethanolica</name>
    <dbReference type="NCBI Taxonomy" id="760260"/>
    <lineage>
        <taxon>Bacteria</taxon>
        <taxon>Pseudomonadati</taxon>
        <taxon>Lentisphaerota</taxon>
        <taxon>Oligosphaeria</taxon>
        <taxon>Oligosphaerales</taxon>
        <taxon>Oligosphaeraceae</taxon>
        <taxon>Oligosphaera</taxon>
    </lineage>
</organism>
<name>A0AAE4AMZ5_9BACT</name>
<reference evidence="1" key="1">
    <citation type="submission" date="2023-07" db="EMBL/GenBank/DDBJ databases">
        <title>Genomic Encyclopedia of Type Strains, Phase IV (KMG-IV): sequencing the most valuable type-strain genomes for metagenomic binning, comparative biology and taxonomic classification.</title>
        <authorList>
            <person name="Goeker M."/>
        </authorList>
    </citation>
    <scope>NUCLEOTIDE SEQUENCE</scope>
    <source>
        <strain evidence="1">DSM 24202</strain>
    </source>
</reference>